<feature type="compositionally biased region" description="Basic and acidic residues" evidence="1">
    <location>
        <begin position="66"/>
        <end position="91"/>
    </location>
</feature>
<organism evidence="2 3">
    <name type="scientific">Nephila pilipes</name>
    <name type="common">Giant wood spider</name>
    <name type="synonym">Nephila maculata</name>
    <dbReference type="NCBI Taxonomy" id="299642"/>
    <lineage>
        <taxon>Eukaryota</taxon>
        <taxon>Metazoa</taxon>
        <taxon>Ecdysozoa</taxon>
        <taxon>Arthropoda</taxon>
        <taxon>Chelicerata</taxon>
        <taxon>Arachnida</taxon>
        <taxon>Araneae</taxon>
        <taxon>Araneomorphae</taxon>
        <taxon>Entelegynae</taxon>
        <taxon>Araneoidea</taxon>
        <taxon>Nephilidae</taxon>
        <taxon>Nephila</taxon>
    </lineage>
</organism>
<reference evidence="2" key="1">
    <citation type="submission" date="2020-08" db="EMBL/GenBank/DDBJ databases">
        <title>Multicomponent nature underlies the extraordinary mechanical properties of spider dragline silk.</title>
        <authorList>
            <person name="Kono N."/>
            <person name="Nakamura H."/>
            <person name="Mori M."/>
            <person name="Yoshida Y."/>
            <person name="Ohtoshi R."/>
            <person name="Malay A.D."/>
            <person name="Moran D.A.P."/>
            <person name="Tomita M."/>
            <person name="Numata K."/>
            <person name="Arakawa K."/>
        </authorList>
    </citation>
    <scope>NUCLEOTIDE SEQUENCE</scope>
</reference>
<gene>
    <name evidence="2" type="ORF">NPIL_171271</name>
</gene>
<keyword evidence="3" id="KW-1185">Reference proteome</keyword>
<protein>
    <submittedName>
        <fullName evidence="2">Uncharacterized protein</fullName>
    </submittedName>
</protein>
<accession>A0A8X6UBT0</accession>
<evidence type="ECO:0000313" key="2">
    <source>
        <dbReference type="EMBL" id="GFU01392.1"/>
    </source>
</evidence>
<sequence length="99" mass="11278">MKVLAFWELSVTQHMNDSESEKELSGAKVRENNVTQSATVGISGWIVFKTNEEKKEMQAKLLENREEALHQDDNGTEPMLEKENLMKRTENTGKNIIGI</sequence>
<proteinExistence type="predicted"/>
<feature type="region of interest" description="Disordered" evidence="1">
    <location>
        <begin position="66"/>
        <end position="99"/>
    </location>
</feature>
<dbReference type="AlphaFoldDB" id="A0A8X6UBT0"/>
<dbReference type="EMBL" id="BMAW01076405">
    <property type="protein sequence ID" value="GFU01392.1"/>
    <property type="molecule type" value="Genomic_DNA"/>
</dbReference>
<name>A0A8X6UBT0_NEPPI</name>
<dbReference type="Proteomes" id="UP000887013">
    <property type="component" value="Unassembled WGS sequence"/>
</dbReference>
<comment type="caution">
    <text evidence="2">The sequence shown here is derived from an EMBL/GenBank/DDBJ whole genome shotgun (WGS) entry which is preliminary data.</text>
</comment>
<evidence type="ECO:0000313" key="3">
    <source>
        <dbReference type="Proteomes" id="UP000887013"/>
    </source>
</evidence>
<evidence type="ECO:0000256" key="1">
    <source>
        <dbReference type="SAM" id="MobiDB-lite"/>
    </source>
</evidence>